<protein>
    <submittedName>
        <fullName evidence="1">Uncharacterized protein</fullName>
    </submittedName>
</protein>
<dbReference type="AlphaFoldDB" id="A0A7J8IN72"/>
<proteinExistence type="predicted"/>
<accession>A0A7J8IN72</accession>
<reference evidence="1 2" key="1">
    <citation type="journal article" date="2020" name="Nature">
        <title>Six reference-quality genomes reveal evolution of bat adaptations.</title>
        <authorList>
            <person name="Jebb D."/>
            <person name="Huang Z."/>
            <person name="Pippel M."/>
            <person name="Hughes G.M."/>
            <person name="Lavrichenko K."/>
            <person name="Devanna P."/>
            <person name="Winkler S."/>
            <person name="Jermiin L.S."/>
            <person name="Skirmuntt E.C."/>
            <person name="Katzourakis A."/>
            <person name="Burkitt-Gray L."/>
            <person name="Ray D.A."/>
            <person name="Sullivan K.A.M."/>
            <person name="Roscito J.G."/>
            <person name="Kirilenko B.M."/>
            <person name="Davalos L.M."/>
            <person name="Corthals A.P."/>
            <person name="Power M.L."/>
            <person name="Jones G."/>
            <person name="Ransome R.D."/>
            <person name="Dechmann D.K.N."/>
            <person name="Locatelli A.G."/>
            <person name="Puechmaille S.J."/>
            <person name="Fedrigo O."/>
            <person name="Jarvis E.D."/>
            <person name="Hiller M."/>
            <person name="Vernes S.C."/>
            <person name="Myers E.W."/>
            <person name="Teeling E.C."/>
        </authorList>
    </citation>
    <scope>NUCLEOTIDE SEQUENCE [LARGE SCALE GENOMIC DNA]</scope>
    <source>
        <strain evidence="1">MRouAeg1</strain>
        <tissue evidence="1">Muscle</tissue>
    </source>
</reference>
<dbReference type="Proteomes" id="UP000593571">
    <property type="component" value="Unassembled WGS sequence"/>
</dbReference>
<keyword evidence="2" id="KW-1185">Reference proteome</keyword>
<evidence type="ECO:0000313" key="2">
    <source>
        <dbReference type="Proteomes" id="UP000593571"/>
    </source>
</evidence>
<comment type="caution">
    <text evidence="1">The sequence shown here is derived from an EMBL/GenBank/DDBJ whole genome shotgun (WGS) entry which is preliminary data.</text>
</comment>
<sequence>MPQAGVNQTNLFLTVSGGWKSKSGRQRGQVLGKALSGLQTADFSPCPNTVEGANELLILKCPRKFFYTLLLSLLWPWLWQRHAAWKAGGEYGLLHLSTGELLQDELQSESERSTLIRDILEPETGALGH</sequence>
<gene>
    <name evidence="1" type="ORF">HJG63_010791</name>
</gene>
<organism evidence="1 2">
    <name type="scientific">Rousettus aegyptiacus</name>
    <name type="common">Egyptian fruit bat</name>
    <name type="synonym">Pteropus aegyptiacus</name>
    <dbReference type="NCBI Taxonomy" id="9407"/>
    <lineage>
        <taxon>Eukaryota</taxon>
        <taxon>Metazoa</taxon>
        <taxon>Chordata</taxon>
        <taxon>Craniata</taxon>
        <taxon>Vertebrata</taxon>
        <taxon>Euteleostomi</taxon>
        <taxon>Mammalia</taxon>
        <taxon>Eutheria</taxon>
        <taxon>Laurasiatheria</taxon>
        <taxon>Chiroptera</taxon>
        <taxon>Yinpterochiroptera</taxon>
        <taxon>Pteropodoidea</taxon>
        <taxon>Pteropodidae</taxon>
        <taxon>Rousettinae</taxon>
        <taxon>Rousettus</taxon>
    </lineage>
</organism>
<name>A0A7J8IN72_ROUAE</name>
<evidence type="ECO:0000313" key="1">
    <source>
        <dbReference type="EMBL" id="KAF6485660.1"/>
    </source>
</evidence>
<dbReference type="EMBL" id="JACASE010000003">
    <property type="protein sequence ID" value="KAF6485660.1"/>
    <property type="molecule type" value="Genomic_DNA"/>
</dbReference>